<dbReference type="InterPro" id="IPR024932">
    <property type="entry name" value="ApbE"/>
</dbReference>
<evidence type="ECO:0000256" key="1">
    <source>
        <dbReference type="ARBA" id="ARBA00001946"/>
    </source>
</evidence>
<dbReference type="InterPro" id="IPR003374">
    <property type="entry name" value="ApbE-like_sf"/>
</dbReference>
<dbReference type="GO" id="GO:0016740">
    <property type="term" value="F:transferase activity"/>
    <property type="evidence" value="ECO:0007669"/>
    <property type="project" value="UniProtKB-KW"/>
</dbReference>
<keyword evidence="12" id="KW-1185">Reference proteome</keyword>
<keyword evidence="8" id="KW-0460">Magnesium</keyword>
<keyword evidence="4" id="KW-0285">Flavoprotein</keyword>
<dbReference type="EC" id="2.7.1.180" evidence="2"/>
<comment type="catalytic activity">
    <reaction evidence="10">
        <text>L-threonyl-[protein] + FAD = FMN-L-threonyl-[protein] + AMP + H(+)</text>
        <dbReference type="Rhea" id="RHEA:36847"/>
        <dbReference type="Rhea" id="RHEA-COMP:11060"/>
        <dbReference type="Rhea" id="RHEA-COMP:11061"/>
        <dbReference type="ChEBI" id="CHEBI:15378"/>
        <dbReference type="ChEBI" id="CHEBI:30013"/>
        <dbReference type="ChEBI" id="CHEBI:57692"/>
        <dbReference type="ChEBI" id="CHEBI:74257"/>
        <dbReference type="ChEBI" id="CHEBI:456215"/>
        <dbReference type="EC" id="2.7.1.180"/>
    </reaction>
</comment>
<dbReference type="SUPFAM" id="SSF143631">
    <property type="entry name" value="ApbE-like"/>
    <property type="match status" value="1"/>
</dbReference>
<dbReference type="Proteomes" id="UP001209803">
    <property type="component" value="Chromosome"/>
</dbReference>
<dbReference type="PANTHER" id="PTHR30040:SF2">
    <property type="entry name" value="FAD:PROTEIN FMN TRANSFERASE"/>
    <property type="match status" value="1"/>
</dbReference>
<evidence type="ECO:0000313" key="12">
    <source>
        <dbReference type="Proteomes" id="UP001209803"/>
    </source>
</evidence>
<dbReference type="Pfam" id="PF02424">
    <property type="entry name" value="ApbE"/>
    <property type="match status" value="1"/>
</dbReference>
<keyword evidence="5 11" id="KW-0808">Transferase</keyword>
<evidence type="ECO:0000256" key="9">
    <source>
        <dbReference type="ARBA" id="ARBA00031306"/>
    </source>
</evidence>
<dbReference type="EMBL" id="CP120863">
    <property type="protein sequence ID" value="WFE88321.1"/>
    <property type="molecule type" value="Genomic_DNA"/>
</dbReference>
<dbReference type="RefSeq" id="WP_265681148.1">
    <property type="nucleotide sequence ID" value="NZ_CP120863.1"/>
</dbReference>
<evidence type="ECO:0000256" key="3">
    <source>
        <dbReference type="ARBA" id="ARBA00016337"/>
    </source>
</evidence>
<comment type="cofactor">
    <cofactor evidence="1">
        <name>Mg(2+)</name>
        <dbReference type="ChEBI" id="CHEBI:18420"/>
    </cofactor>
</comment>
<sequence length="292" mass="30980">MSVSGSSPAQSEVSVWRGRALGAEAEIRLFGGDNTKTGQAIAAARDTVLRMERLFSLYQPRSALNALNANGFLEMPPEFARLMSLVDKLHRQTDGLFDPTVQPLMVAQARADGELSATVRKALAAKVGWAKVQRQSSHLSFAVPGMAMTLNGIAQGFATDRVSEVLNAHGFAPHLVHIGEYRAGEQSAHIGIAGQQGEVLDSIQLFNSAVATSAPLGTRFENGNGHIVNPDLTKTIPSWRSVSVKAKTAAEADGLSTAIALTASPELAKQAVEIGLAQAIWLEATTGELLRF</sequence>
<protein>
    <recommendedName>
        <fullName evidence="3">FAD:protein FMN transferase</fullName>
        <ecNumber evidence="2">2.7.1.180</ecNumber>
    </recommendedName>
    <alternativeName>
        <fullName evidence="9">Flavin transferase</fullName>
    </alternativeName>
</protein>
<evidence type="ECO:0000256" key="7">
    <source>
        <dbReference type="ARBA" id="ARBA00022827"/>
    </source>
</evidence>
<evidence type="ECO:0000256" key="2">
    <source>
        <dbReference type="ARBA" id="ARBA00011955"/>
    </source>
</evidence>
<accession>A0ABY8EZ53</accession>
<evidence type="ECO:0000256" key="10">
    <source>
        <dbReference type="ARBA" id="ARBA00048540"/>
    </source>
</evidence>
<proteinExistence type="predicted"/>
<evidence type="ECO:0000256" key="6">
    <source>
        <dbReference type="ARBA" id="ARBA00022723"/>
    </source>
</evidence>
<organism evidence="11 12">
    <name type="scientific">Roseibium porphyridii</name>
    <dbReference type="NCBI Taxonomy" id="2866279"/>
    <lineage>
        <taxon>Bacteria</taxon>
        <taxon>Pseudomonadati</taxon>
        <taxon>Pseudomonadota</taxon>
        <taxon>Alphaproteobacteria</taxon>
        <taxon>Hyphomicrobiales</taxon>
        <taxon>Stappiaceae</taxon>
        <taxon>Roseibium</taxon>
    </lineage>
</organism>
<evidence type="ECO:0000256" key="8">
    <source>
        <dbReference type="ARBA" id="ARBA00022842"/>
    </source>
</evidence>
<keyword evidence="6" id="KW-0479">Metal-binding</keyword>
<dbReference type="Gene3D" id="3.10.520.10">
    <property type="entry name" value="ApbE-like domains"/>
    <property type="match status" value="1"/>
</dbReference>
<evidence type="ECO:0000256" key="5">
    <source>
        <dbReference type="ARBA" id="ARBA00022679"/>
    </source>
</evidence>
<name>A0ABY8EZ53_9HYPH</name>
<gene>
    <name evidence="11" type="ORF">K1718_19435</name>
</gene>
<evidence type="ECO:0000313" key="11">
    <source>
        <dbReference type="EMBL" id="WFE88321.1"/>
    </source>
</evidence>
<keyword evidence="7" id="KW-0274">FAD</keyword>
<dbReference type="PANTHER" id="PTHR30040">
    <property type="entry name" value="THIAMINE BIOSYNTHESIS LIPOPROTEIN APBE"/>
    <property type="match status" value="1"/>
</dbReference>
<reference evidence="11 12" key="1">
    <citation type="submission" date="2023-03" db="EMBL/GenBank/DDBJ databases">
        <title>Roseibium porphyridii sp. nov. and Roseibium rhodosorbium sp. nov. isolated from marine algae, Porphyridium cruentum and Rhodosorus marinus, respectively.</title>
        <authorList>
            <person name="Lee M.W."/>
            <person name="Choi B.J."/>
            <person name="Lee J.K."/>
            <person name="Choi D.G."/>
            <person name="Baek J.H."/>
            <person name="Bayburt H."/>
            <person name="Kim J.M."/>
            <person name="Han D.M."/>
            <person name="Kim K.H."/>
            <person name="Jeon C.O."/>
        </authorList>
    </citation>
    <scope>NUCLEOTIDE SEQUENCE [LARGE SCALE GENOMIC DNA]</scope>
    <source>
        <strain evidence="11 12">KMA01</strain>
    </source>
</reference>
<evidence type="ECO:0000256" key="4">
    <source>
        <dbReference type="ARBA" id="ARBA00022630"/>
    </source>
</evidence>